<sequence length="814" mass="87202">MSRRQQPPTPSRSSRAAPPGAGADTTTPPPTPRGPSTLAAPKPVRPAQKAMLEPPTTPQWTSQPSPPGYTSFPPPPSPIPNAGGLPVPPGRQAATSSPATSAPGFRSPGPNALTSFPPPPPTPPQRDDGGYFQHKSPAAARVPYDSLTTPEKTTTAHLQVERELRPGVFDIDNFEETLHSLRFAPSPMLSTIYSVPSTPREELSTPDFTASTTSCFTPPSTNPTPEPQLLTPRGAAAPALPPPPPPPPVREPVTSPTRPRSNSRRTSPPTRKRGRGVVSCINTPSTFVTTWYAHPTAPEFDVCARCYEDHLAGTRLENDFRGRLLDDGKPRACLFASPRVMEHLLPRALSEGRTDELVAFLRRRAGIPDCRGQAGVSGREGRRWFRPKNNVVPNMVVCEACFEDHVLPSPSASNFEPAAAQPANDVWACDLAIPSIRRAHKLKGASSWANFCKSASARMALTPCARGQKVAVTSRVWFAPMTSGMHSALVCAACFADHVDGTGEEQRWREVSPEVAARYGSMTRCALGRFDLGVAMSRAHEAGDFGIFWRALDAVCHEESCVEGGMRDGKWFTFPSHPEGFAVCKACVACVVEPLGLAASFVPRCSSSSATPTVCSLNPASPRFASYTARLLEGFYVADAGALEAYALEFAGLPPCPRDEDFRGGRWYGWQGCAVCPSCYHEFARGTALAASMTLRGEVVRDASLMCEMYSPRMRGLYAEACKRGDVKGLLAAAAARRKVFAETVPVIRETVLEAQTRRGGKGVMDGPGAGLGLGFANLVEGQAGQGGSVASLLGSGTRSLVVAELERRWREVE</sequence>
<dbReference type="Proteomes" id="UP000652219">
    <property type="component" value="Unassembled WGS sequence"/>
</dbReference>
<feature type="compositionally biased region" description="Pro residues" evidence="1">
    <location>
        <begin position="239"/>
        <end position="250"/>
    </location>
</feature>
<feature type="compositionally biased region" description="Low complexity" evidence="1">
    <location>
        <begin position="251"/>
        <end position="269"/>
    </location>
</feature>
<dbReference type="EMBL" id="WIGN01000281">
    <property type="protein sequence ID" value="KAF6802214.1"/>
    <property type="molecule type" value="Genomic_DNA"/>
</dbReference>
<evidence type="ECO:0000313" key="2">
    <source>
        <dbReference type="EMBL" id="KAF6802214.1"/>
    </source>
</evidence>
<feature type="compositionally biased region" description="Pro residues" evidence="1">
    <location>
        <begin position="64"/>
        <end position="79"/>
    </location>
</feature>
<feature type="compositionally biased region" description="Polar residues" evidence="1">
    <location>
        <begin position="206"/>
        <end position="219"/>
    </location>
</feature>
<protein>
    <submittedName>
        <fullName evidence="2">Integral membrane protein</fullName>
    </submittedName>
</protein>
<feature type="region of interest" description="Disordered" evidence="1">
    <location>
        <begin position="197"/>
        <end position="277"/>
    </location>
</feature>
<feature type="compositionally biased region" description="Low complexity" evidence="1">
    <location>
        <begin position="1"/>
        <end position="26"/>
    </location>
</feature>
<evidence type="ECO:0000256" key="1">
    <source>
        <dbReference type="SAM" id="MobiDB-lite"/>
    </source>
</evidence>
<feature type="region of interest" description="Disordered" evidence="1">
    <location>
        <begin position="1"/>
        <end position="156"/>
    </location>
</feature>
<name>A0A8H6IWJ6_9PEZI</name>
<dbReference type="AlphaFoldDB" id="A0A8H6IWJ6"/>
<feature type="compositionally biased region" description="Low complexity" evidence="1">
    <location>
        <begin position="229"/>
        <end position="238"/>
    </location>
</feature>
<proteinExistence type="predicted"/>
<feature type="compositionally biased region" description="Polar residues" evidence="1">
    <location>
        <begin position="146"/>
        <end position="156"/>
    </location>
</feature>
<feature type="compositionally biased region" description="Low complexity" evidence="1">
    <location>
        <begin position="93"/>
        <end position="103"/>
    </location>
</feature>
<accession>A0A8H6IWJ6</accession>
<organism evidence="2 3">
    <name type="scientific">Colletotrichum sojae</name>
    <dbReference type="NCBI Taxonomy" id="2175907"/>
    <lineage>
        <taxon>Eukaryota</taxon>
        <taxon>Fungi</taxon>
        <taxon>Dikarya</taxon>
        <taxon>Ascomycota</taxon>
        <taxon>Pezizomycotina</taxon>
        <taxon>Sordariomycetes</taxon>
        <taxon>Hypocreomycetidae</taxon>
        <taxon>Glomerellales</taxon>
        <taxon>Glomerellaceae</taxon>
        <taxon>Colletotrichum</taxon>
        <taxon>Colletotrichum orchidearum species complex</taxon>
    </lineage>
</organism>
<dbReference type="PRINTS" id="PR01217">
    <property type="entry name" value="PRICHEXTENSN"/>
</dbReference>
<reference evidence="2 3" key="1">
    <citation type="journal article" date="2020" name="Phytopathology">
        <title>Genome Sequence Resources of Colletotrichum truncatum, C. plurivorum, C. musicola, and C. sojae: Four Species Pathogenic to Soybean (Glycine max).</title>
        <authorList>
            <person name="Rogerio F."/>
            <person name="Boufleur T.R."/>
            <person name="Ciampi-Guillardi M."/>
            <person name="Sukno S.A."/>
            <person name="Thon M.R."/>
            <person name="Massola Junior N.S."/>
            <person name="Baroncelli R."/>
        </authorList>
    </citation>
    <scope>NUCLEOTIDE SEQUENCE [LARGE SCALE GENOMIC DNA]</scope>
    <source>
        <strain evidence="2 3">LFN0009</strain>
    </source>
</reference>
<comment type="caution">
    <text evidence="2">The sequence shown here is derived from an EMBL/GenBank/DDBJ whole genome shotgun (WGS) entry which is preliminary data.</text>
</comment>
<gene>
    <name evidence="2" type="ORF">CSOJ01_11755</name>
</gene>
<keyword evidence="3" id="KW-1185">Reference proteome</keyword>
<evidence type="ECO:0000313" key="3">
    <source>
        <dbReference type="Proteomes" id="UP000652219"/>
    </source>
</evidence>